<dbReference type="Gene3D" id="2.60.120.890">
    <property type="entry name" value="BT2081, beta-jelly-roll domain"/>
    <property type="match status" value="1"/>
</dbReference>
<evidence type="ECO:0000313" key="2">
    <source>
        <dbReference type="Proteomes" id="UP000824202"/>
    </source>
</evidence>
<evidence type="ECO:0000313" key="1">
    <source>
        <dbReference type="EMBL" id="HIX04138.1"/>
    </source>
</evidence>
<reference evidence="1" key="1">
    <citation type="journal article" date="2021" name="PeerJ">
        <title>Extensive microbial diversity within the chicken gut microbiome revealed by metagenomics and culture.</title>
        <authorList>
            <person name="Gilroy R."/>
            <person name="Ravi A."/>
            <person name="Getino M."/>
            <person name="Pursley I."/>
            <person name="Horton D.L."/>
            <person name="Alikhan N.F."/>
            <person name="Baker D."/>
            <person name="Gharbi K."/>
            <person name="Hall N."/>
            <person name="Watson M."/>
            <person name="Adriaenssens E.M."/>
            <person name="Foster-Nyarko E."/>
            <person name="Jarju S."/>
            <person name="Secka A."/>
            <person name="Antonio M."/>
            <person name="Oren A."/>
            <person name="Chaudhuri R.R."/>
            <person name="La Ragione R."/>
            <person name="Hildebrand F."/>
            <person name="Pallen M.J."/>
        </authorList>
    </citation>
    <scope>NUCLEOTIDE SEQUENCE</scope>
    <source>
        <strain evidence="1">23274</strain>
    </source>
</reference>
<organism evidence="1 2">
    <name type="scientific">Candidatus Odoribacter faecigallinarum</name>
    <dbReference type="NCBI Taxonomy" id="2838706"/>
    <lineage>
        <taxon>Bacteria</taxon>
        <taxon>Pseudomonadati</taxon>
        <taxon>Bacteroidota</taxon>
        <taxon>Bacteroidia</taxon>
        <taxon>Bacteroidales</taxon>
        <taxon>Odoribacteraceae</taxon>
        <taxon>Odoribacter</taxon>
    </lineage>
</organism>
<protein>
    <submittedName>
        <fullName evidence="1">PCMD domain-containing protein</fullName>
    </submittedName>
</protein>
<name>A0A9D1V116_9BACT</name>
<dbReference type="AlphaFoldDB" id="A0A9D1V116"/>
<reference evidence="1" key="2">
    <citation type="submission" date="2021-04" db="EMBL/GenBank/DDBJ databases">
        <authorList>
            <person name="Gilroy R."/>
        </authorList>
    </citation>
    <scope>NUCLEOTIDE SEQUENCE</scope>
    <source>
        <strain evidence="1">23274</strain>
    </source>
</reference>
<proteinExistence type="predicted"/>
<comment type="caution">
    <text evidence="1">The sequence shown here is derived from an EMBL/GenBank/DDBJ whole genome shotgun (WGS) entry which is preliminary data.</text>
</comment>
<gene>
    <name evidence="1" type="ORF">H9863_08515</name>
</gene>
<accession>A0A9D1V116</accession>
<dbReference type="EMBL" id="DXFT01000165">
    <property type="protein sequence ID" value="HIX04138.1"/>
    <property type="molecule type" value="Genomic_DNA"/>
</dbReference>
<sequence>MGTIGYALLLFINSFAQGNNEKIELIPYGDMNQWMVRTVDESFIIGGATKYLYEIASGDTLKNNTPYQNTLSPWATSSVMAKVSGIYKGSVTVFPEKRDDGYCARLETRIEEVKVFGVINLSVLATGSVFLGEMIEPVRDTKNPQSKLNHRILFDKCPVALEFDYKVSPGGKQVKATGFGKPKNLDIQNNAEACLYLQYRWEDEEGNIFAKRVATAYERYDKEVPEWQNAHRVPIYYGDISHETFFQPYMDLVKGEQTQYAKNSKGETKPIQEIGWAEPGTRPTHIVLRFSSGHGGAYIGTPNAKFWLDNVKLIYDE</sequence>
<dbReference type="InterPro" id="IPR038653">
    <property type="entry name" value="Put_CMD_sf"/>
</dbReference>
<dbReference type="Proteomes" id="UP000824202">
    <property type="component" value="Unassembled WGS sequence"/>
</dbReference>